<sequence>MPLELEAVTNRPTLPCWSAEASATPARPAHVGETDTPPPRPPHRNGSTGRAPAGECATARRRGPGSCLECGRASERSPAAWEYADRPPSGHLGGRGPGQSPAQGVWALSSWTPAPVPSAPPPPSLIPVTGTWRGDRIAVQVAEQCPEMDPAVWAW</sequence>
<name>A0A7J7V3R8_MYOMY</name>
<evidence type="ECO:0000313" key="3">
    <source>
        <dbReference type="Proteomes" id="UP000527355"/>
    </source>
</evidence>
<keyword evidence="3" id="KW-1185">Reference proteome</keyword>
<evidence type="ECO:0000256" key="1">
    <source>
        <dbReference type="SAM" id="MobiDB-lite"/>
    </source>
</evidence>
<protein>
    <submittedName>
        <fullName evidence="2">Uncharacterized protein</fullName>
    </submittedName>
</protein>
<gene>
    <name evidence="2" type="ORF">mMyoMyo1_008420</name>
</gene>
<dbReference type="EMBL" id="JABWUV010000011">
    <property type="protein sequence ID" value="KAF6319681.1"/>
    <property type="molecule type" value="Genomic_DNA"/>
</dbReference>
<accession>A0A7J7V3R8</accession>
<reference evidence="2 3" key="1">
    <citation type="journal article" date="2020" name="Nature">
        <title>Six reference-quality genomes reveal evolution of bat adaptations.</title>
        <authorList>
            <person name="Jebb D."/>
            <person name="Huang Z."/>
            <person name="Pippel M."/>
            <person name="Hughes G.M."/>
            <person name="Lavrichenko K."/>
            <person name="Devanna P."/>
            <person name="Winkler S."/>
            <person name="Jermiin L.S."/>
            <person name="Skirmuntt E.C."/>
            <person name="Katzourakis A."/>
            <person name="Burkitt-Gray L."/>
            <person name="Ray D.A."/>
            <person name="Sullivan K.A.M."/>
            <person name="Roscito J.G."/>
            <person name="Kirilenko B.M."/>
            <person name="Davalos L.M."/>
            <person name="Corthals A.P."/>
            <person name="Power M.L."/>
            <person name="Jones G."/>
            <person name="Ransome R.D."/>
            <person name="Dechmann D.K.N."/>
            <person name="Locatelli A.G."/>
            <person name="Puechmaille S.J."/>
            <person name="Fedrigo O."/>
            <person name="Jarvis E.D."/>
            <person name="Hiller M."/>
            <person name="Vernes S.C."/>
            <person name="Myers E.W."/>
            <person name="Teeling E.C."/>
        </authorList>
    </citation>
    <scope>NUCLEOTIDE SEQUENCE [LARGE SCALE GENOMIC DNA]</scope>
    <source>
        <strain evidence="2">MMyoMyo1</strain>
        <tissue evidence="2">Flight muscle</tissue>
    </source>
</reference>
<proteinExistence type="predicted"/>
<dbReference type="AlphaFoldDB" id="A0A7J7V3R8"/>
<comment type="caution">
    <text evidence="2">The sequence shown here is derived from an EMBL/GenBank/DDBJ whole genome shotgun (WGS) entry which is preliminary data.</text>
</comment>
<dbReference type="Proteomes" id="UP000527355">
    <property type="component" value="Unassembled WGS sequence"/>
</dbReference>
<feature type="region of interest" description="Disordered" evidence="1">
    <location>
        <begin position="1"/>
        <end position="105"/>
    </location>
</feature>
<evidence type="ECO:0000313" key="2">
    <source>
        <dbReference type="EMBL" id="KAF6319681.1"/>
    </source>
</evidence>
<organism evidence="2 3">
    <name type="scientific">Myotis myotis</name>
    <name type="common">Greater mouse-eared bat</name>
    <name type="synonym">Vespertilio myotis</name>
    <dbReference type="NCBI Taxonomy" id="51298"/>
    <lineage>
        <taxon>Eukaryota</taxon>
        <taxon>Metazoa</taxon>
        <taxon>Chordata</taxon>
        <taxon>Craniata</taxon>
        <taxon>Vertebrata</taxon>
        <taxon>Euteleostomi</taxon>
        <taxon>Mammalia</taxon>
        <taxon>Eutheria</taxon>
        <taxon>Laurasiatheria</taxon>
        <taxon>Chiroptera</taxon>
        <taxon>Yangochiroptera</taxon>
        <taxon>Vespertilionidae</taxon>
        <taxon>Myotis</taxon>
    </lineage>
</organism>